<keyword evidence="1" id="KW-0732">Signal</keyword>
<dbReference type="OrthoDB" id="932272at2"/>
<dbReference type="RefSeq" id="WP_124907079.1">
    <property type="nucleotide sequence ID" value="NZ_RQJP01000002.1"/>
</dbReference>
<dbReference type="EMBL" id="RQJP01000002">
    <property type="protein sequence ID" value="RRB15475.1"/>
    <property type="molecule type" value="Genomic_DNA"/>
</dbReference>
<evidence type="ECO:0000313" key="3">
    <source>
        <dbReference type="Proteomes" id="UP000274271"/>
    </source>
</evidence>
<comment type="caution">
    <text evidence="2">The sequence shown here is derived from an EMBL/GenBank/DDBJ whole genome shotgun (WGS) entry which is preliminary data.</text>
</comment>
<accession>A0A3P1CQC3</accession>
<dbReference type="Proteomes" id="UP000274271">
    <property type="component" value="Unassembled WGS sequence"/>
</dbReference>
<organism evidence="2 3">
    <name type="scientific">Larkinella knui</name>
    <dbReference type="NCBI Taxonomy" id="2025310"/>
    <lineage>
        <taxon>Bacteria</taxon>
        <taxon>Pseudomonadati</taxon>
        <taxon>Bacteroidota</taxon>
        <taxon>Cytophagia</taxon>
        <taxon>Cytophagales</taxon>
        <taxon>Spirosomataceae</taxon>
        <taxon>Larkinella</taxon>
    </lineage>
</organism>
<feature type="chain" id="PRO_5018275884" evidence="1">
    <location>
        <begin position="20"/>
        <end position="65"/>
    </location>
</feature>
<evidence type="ECO:0000313" key="2">
    <source>
        <dbReference type="EMBL" id="RRB15475.1"/>
    </source>
</evidence>
<evidence type="ECO:0000256" key="1">
    <source>
        <dbReference type="SAM" id="SignalP"/>
    </source>
</evidence>
<proteinExistence type="predicted"/>
<protein>
    <submittedName>
        <fullName evidence="2">Uncharacterized protein</fullName>
    </submittedName>
</protein>
<feature type="signal peptide" evidence="1">
    <location>
        <begin position="1"/>
        <end position="19"/>
    </location>
</feature>
<name>A0A3P1CQC3_9BACT</name>
<keyword evidence="3" id="KW-1185">Reference proteome</keyword>
<gene>
    <name evidence="2" type="ORF">EHT87_13195</name>
</gene>
<sequence length="65" mass="7432">MKKSGILVCFLLLIRPAIAQHPTLTNGTDYLRLIPGSAQSAFKRLELASDIDTTWNRWKERTTSW</sequence>
<reference evidence="2 3" key="1">
    <citation type="submission" date="2018-11" db="EMBL/GenBank/DDBJ databases">
        <authorList>
            <person name="Zhou Z."/>
            <person name="Wang G."/>
        </authorList>
    </citation>
    <scope>NUCLEOTIDE SEQUENCE [LARGE SCALE GENOMIC DNA]</scope>
    <source>
        <strain evidence="2 3">KCTC42998</strain>
    </source>
</reference>
<dbReference type="AlphaFoldDB" id="A0A3P1CQC3"/>